<accession>A0AAN7ZWA5</accession>
<proteinExistence type="predicted"/>
<feature type="region of interest" description="Disordered" evidence="8">
    <location>
        <begin position="499"/>
        <end position="523"/>
    </location>
</feature>
<dbReference type="EMBL" id="JAVRBK010000001">
    <property type="protein sequence ID" value="KAK5649688.1"/>
    <property type="molecule type" value="Genomic_DNA"/>
</dbReference>
<feature type="compositionally biased region" description="Basic and acidic residues" evidence="8">
    <location>
        <begin position="223"/>
        <end position="234"/>
    </location>
</feature>
<dbReference type="InterPro" id="IPR009057">
    <property type="entry name" value="Homeodomain-like_sf"/>
</dbReference>
<dbReference type="CDD" id="cd00086">
    <property type="entry name" value="homeodomain"/>
    <property type="match status" value="1"/>
</dbReference>
<dbReference type="InterPro" id="IPR001356">
    <property type="entry name" value="HD"/>
</dbReference>
<gene>
    <name evidence="10" type="ORF">RI129_000717</name>
</gene>
<keyword evidence="4 6" id="KW-0371">Homeobox</keyword>
<dbReference type="PANTHER" id="PTHR24333:SF13">
    <property type="entry name" value="HOMEOBOX DOMAIN-CONTAINING PROTEIN"/>
    <property type="match status" value="1"/>
</dbReference>
<dbReference type="PANTHER" id="PTHR24333">
    <property type="entry name" value="HOMEO BOX HB9 LIKE A-RELATED"/>
    <property type="match status" value="1"/>
</dbReference>
<sequence>MRIKHPHRMPAGHLEEGEYVTVKTRPATPEGSGTGGFWLAAVSAASGATHAGLPLEGCNETGFINSQPSMAEFMTALPHLSGEMTHGTPLSPQHTPPSGPYSMDVTHGLGSPGVNVPEYPWMKEKKTTRKNSQQENGLPRRLRTAYTNTQLLELEKEFHFNKYLCRPRRIEIAASLDLTERQVKVWFQNRRMKHKRQTLSKQNDDGDDKDSISSDGAKSGKMSSDKLLGDEMSKKSCQGCEMPPAGVCGPHDEMPDMNSSRGNNNNTPSATNNNTSFSNNNSNGASSIASSGSFDKIISEEDSQSNEEINSRSSPRISKKPSNAGTITIKTENLRNSPVGHDRRVGVPKMSPSVNHKDSNVSDTIITNKIGSKCVPPPNTPTVNTSSLGIGPINNNPIYPHLQRSSPTTATAIASATVTIQNVANSIPPFAARGAQMNNYTNQYQLNTQVEYRADNRSKSHQQYHHGVHSGYTSGEMYNPDQVVIGENHAYFRNQVHSNASMSHEDSKEDLSLRNPGRSRQSYQSAYGNQQNYYAYNKRHLVPNENFQHNVANQAGYSHGYQTDHVGYNHYAYSTTGIYPNESSNAMGNHGGNSVHMNHAHDPPSNYYPGENLQAMHKIHNQTEYANKINYYENNTYNSTHLAPHTESSSYIPTEPFSNAAVATSLSAAVMTPPASVQTDSSDTYNSFHQFYSGEAPQTHVPPTGENSNSSSDFNFLSNLANDFTPEYYQI</sequence>
<protein>
    <recommendedName>
        <fullName evidence="9">Homeobox domain-containing protein</fullName>
    </recommendedName>
</protein>
<keyword evidence="3 6" id="KW-0238">DNA-binding</keyword>
<feature type="compositionally biased region" description="Low complexity" evidence="8">
    <location>
        <begin position="311"/>
        <end position="323"/>
    </location>
</feature>
<evidence type="ECO:0000313" key="11">
    <source>
        <dbReference type="Proteomes" id="UP001329430"/>
    </source>
</evidence>
<dbReference type="InterPro" id="IPR001827">
    <property type="entry name" value="Homeobox_Antennapedia_CS"/>
</dbReference>
<dbReference type="Gene3D" id="1.10.10.60">
    <property type="entry name" value="Homeodomain-like"/>
    <property type="match status" value="1"/>
</dbReference>
<dbReference type="PRINTS" id="PR00024">
    <property type="entry name" value="HOMEOBOX"/>
</dbReference>
<feature type="compositionally biased region" description="Polar residues" evidence="8">
    <location>
        <begin position="324"/>
        <end position="336"/>
    </location>
</feature>
<evidence type="ECO:0000256" key="6">
    <source>
        <dbReference type="PROSITE-ProRule" id="PRU00108"/>
    </source>
</evidence>
<evidence type="ECO:0000256" key="1">
    <source>
        <dbReference type="ARBA" id="ARBA00004123"/>
    </source>
</evidence>
<dbReference type="Pfam" id="PF00046">
    <property type="entry name" value="Homeodomain"/>
    <property type="match status" value="1"/>
</dbReference>
<evidence type="ECO:0000256" key="8">
    <source>
        <dbReference type="SAM" id="MobiDB-lite"/>
    </source>
</evidence>
<dbReference type="GO" id="GO:0000981">
    <property type="term" value="F:DNA-binding transcription factor activity, RNA polymerase II-specific"/>
    <property type="evidence" value="ECO:0007669"/>
    <property type="project" value="InterPro"/>
</dbReference>
<feature type="region of interest" description="Disordered" evidence="8">
    <location>
        <begin position="192"/>
        <end position="360"/>
    </location>
</feature>
<dbReference type="InterPro" id="IPR017970">
    <property type="entry name" value="Homeobox_CS"/>
</dbReference>
<evidence type="ECO:0000259" key="9">
    <source>
        <dbReference type="PROSITE" id="PS50071"/>
    </source>
</evidence>
<evidence type="ECO:0000256" key="4">
    <source>
        <dbReference type="ARBA" id="ARBA00023155"/>
    </source>
</evidence>
<evidence type="ECO:0000256" key="2">
    <source>
        <dbReference type="ARBA" id="ARBA00022473"/>
    </source>
</evidence>
<dbReference type="PROSITE" id="PS00027">
    <property type="entry name" value="HOMEOBOX_1"/>
    <property type="match status" value="1"/>
</dbReference>
<feature type="DNA-binding region" description="Homeobox" evidence="6">
    <location>
        <begin position="139"/>
        <end position="198"/>
    </location>
</feature>
<comment type="caution">
    <text evidence="10">The sequence shown here is derived from an EMBL/GenBank/DDBJ whole genome shotgun (WGS) entry which is preliminary data.</text>
</comment>
<feature type="compositionally biased region" description="Basic and acidic residues" evidence="8">
    <location>
        <begin position="503"/>
        <end position="512"/>
    </location>
</feature>
<dbReference type="InterPro" id="IPR050848">
    <property type="entry name" value="Homeobox_TF"/>
</dbReference>
<evidence type="ECO:0000313" key="10">
    <source>
        <dbReference type="EMBL" id="KAK5649688.1"/>
    </source>
</evidence>
<dbReference type="AlphaFoldDB" id="A0AAN7ZWA5"/>
<dbReference type="Proteomes" id="UP001329430">
    <property type="component" value="Chromosome 1"/>
</dbReference>
<feature type="domain" description="Homeobox" evidence="9">
    <location>
        <begin position="137"/>
        <end position="197"/>
    </location>
</feature>
<reference evidence="10 11" key="1">
    <citation type="journal article" date="2024" name="Insects">
        <title>An Improved Chromosome-Level Genome Assembly of the Firefly Pyrocoelia pectoralis.</title>
        <authorList>
            <person name="Fu X."/>
            <person name="Meyer-Rochow V.B."/>
            <person name="Ballantyne L."/>
            <person name="Zhu X."/>
        </authorList>
    </citation>
    <scope>NUCLEOTIDE SEQUENCE [LARGE SCALE GENOMIC DNA]</scope>
    <source>
        <strain evidence="10">XCY_ONT2</strain>
    </source>
</reference>
<keyword evidence="11" id="KW-1185">Reference proteome</keyword>
<dbReference type="GO" id="GO:0005634">
    <property type="term" value="C:nucleus"/>
    <property type="evidence" value="ECO:0007669"/>
    <property type="project" value="UniProtKB-SubCell"/>
</dbReference>
<feature type="compositionally biased region" description="Low complexity" evidence="8">
    <location>
        <begin position="262"/>
        <end position="293"/>
    </location>
</feature>
<keyword evidence="2" id="KW-0217">Developmental protein</keyword>
<evidence type="ECO:0000256" key="3">
    <source>
        <dbReference type="ARBA" id="ARBA00023125"/>
    </source>
</evidence>
<dbReference type="GO" id="GO:0003677">
    <property type="term" value="F:DNA binding"/>
    <property type="evidence" value="ECO:0007669"/>
    <property type="project" value="UniProtKB-UniRule"/>
</dbReference>
<organism evidence="10 11">
    <name type="scientific">Pyrocoelia pectoralis</name>
    <dbReference type="NCBI Taxonomy" id="417401"/>
    <lineage>
        <taxon>Eukaryota</taxon>
        <taxon>Metazoa</taxon>
        <taxon>Ecdysozoa</taxon>
        <taxon>Arthropoda</taxon>
        <taxon>Hexapoda</taxon>
        <taxon>Insecta</taxon>
        <taxon>Pterygota</taxon>
        <taxon>Neoptera</taxon>
        <taxon>Endopterygota</taxon>
        <taxon>Coleoptera</taxon>
        <taxon>Polyphaga</taxon>
        <taxon>Elateriformia</taxon>
        <taxon>Elateroidea</taxon>
        <taxon>Lampyridae</taxon>
        <taxon>Lampyrinae</taxon>
        <taxon>Pyrocoelia</taxon>
    </lineage>
</organism>
<dbReference type="SUPFAM" id="SSF46689">
    <property type="entry name" value="Homeodomain-like"/>
    <property type="match status" value="1"/>
</dbReference>
<dbReference type="GO" id="GO:0048513">
    <property type="term" value="P:animal organ development"/>
    <property type="evidence" value="ECO:0007669"/>
    <property type="project" value="UniProtKB-ARBA"/>
</dbReference>
<dbReference type="PROSITE" id="PS50071">
    <property type="entry name" value="HOMEOBOX_2"/>
    <property type="match status" value="1"/>
</dbReference>
<comment type="subcellular location">
    <subcellularLocation>
        <location evidence="1 6 7">Nucleus</location>
    </subcellularLocation>
</comment>
<dbReference type="InterPro" id="IPR020479">
    <property type="entry name" value="HD_metazoa"/>
</dbReference>
<keyword evidence="5 6" id="KW-0539">Nucleus</keyword>
<name>A0AAN7ZWA5_9COLE</name>
<evidence type="ECO:0000256" key="5">
    <source>
        <dbReference type="ARBA" id="ARBA00023242"/>
    </source>
</evidence>
<dbReference type="FunFam" id="1.10.10.60:FF:000176">
    <property type="entry name" value="pancreas/duodenum homeobox protein 1"/>
    <property type="match status" value="1"/>
</dbReference>
<feature type="region of interest" description="Disordered" evidence="8">
    <location>
        <begin position="694"/>
        <end position="713"/>
    </location>
</feature>
<evidence type="ECO:0000256" key="7">
    <source>
        <dbReference type="RuleBase" id="RU000682"/>
    </source>
</evidence>
<dbReference type="SMART" id="SM00389">
    <property type="entry name" value="HOX"/>
    <property type="match status" value="1"/>
</dbReference>
<dbReference type="PROSITE" id="PS00032">
    <property type="entry name" value="ANTENNAPEDIA"/>
    <property type="match status" value="1"/>
</dbReference>